<feature type="domain" description="HTH tetR-type" evidence="5">
    <location>
        <begin position="6"/>
        <end position="65"/>
    </location>
</feature>
<evidence type="ECO:0000313" key="7">
    <source>
        <dbReference type="Proteomes" id="UP001163152"/>
    </source>
</evidence>
<dbReference type="PANTHER" id="PTHR30055:SF238">
    <property type="entry name" value="MYCOFACTOCIN BIOSYNTHESIS TRANSCRIPTIONAL REGULATOR MFTR-RELATED"/>
    <property type="match status" value="1"/>
</dbReference>
<protein>
    <submittedName>
        <fullName evidence="6">TetR/AcrR family transcriptional regulator</fullName>
    </submittedName>
</protein>
<dbReference type="AlphaFoldDB" id="A0A9E8ZFE6"/>
<keyword evidence="7" id="KW-1185">Reference proteome</keyword>
<name>A0A9E8ZFE6_9CYAN</name>
<dbReference type="Pfam" id="PF00440">
    <property type="entry name" value="TetR_N"/>
    <property type="match status" value="1"/>
</dbReference>
<dbReference type="GO" id="GO:0000976">
    <property type="term" value="F:transcription cis-regulatory region binding"/>
    <property type="evidence" value="ECO:0007669"/>
    <property type="project" value="TreeGrafter"/>
</dbReference>
<dbReference type="Proteomes" id="UP001163152">
    <property type="component" value="Chromosome"/>
</dbReference>
<gene>
    <name evidence="6" type="ORF">OXH18_02250</name>
</gene>
<dbReference type="GO" id="GO:0003700">
    <property type="term" value="F:DNA-binding transcription factor activity"/>
    <property type="evidence" value="ECO:0007669"/>
    <property type="project" value="TreeGrafter"/>
</dbReference>
<dbReference type="EMBL" id="CP113797">
    <property type="protein sequence ID" value="WAL60839.1"/>
    <property type="molecule type" value="Genomic_DNA"/>
</dbReference>
<evidence type="ECO:0000313" key="6">
    <source>
        <dbReference type="EMBL" id="WAL60839.1"/>
    </source>
</evidence>
<dbReference type="Gene3D" id="1.10.357.10">
    <property type="entry name" value="Tetracycline Repressor, domain 2"/>
    <property type="match status" value="1"/>
</dbReference>
<dbReference type="RefSeq" id="WP_268610795.1">
    <property type="nucleotide sequence ID" value="NZ_CP113797.1"/>
</dbReference>
<dbReference type="PROSITE" id="PS01081">
    <property type="entry name" value="HTH_TETR_1"/>
    <property type="match status" value="1"/>
</dbReference>
<dbReference type="InterPro" id="IPR009057">
    <property type="entry name" value="Homeodomain-like_sf"/>
</dbReference>
<keyword evidence="2 4" id="KW-0238">DNA-binding</keyword>
<dbReference type="KEGG" id="tsin:OXH18_02250"/>
<evidence type="ECO:0000256" key="4">
    <source>
        <dbReference type="PROSITE-ProRule" id="PRU00335"/>
    </source>
</evidence>
<dbReference type="PANTHER" id="PTHR30055">
    <property type="entry name" value="HTH-TYPE TRANSCRIPTIONAL REGULATOR RUTR"/>
    <property type="match status" value="1"/>
</dbReference>
<organism evidence="6 7">
    <name type="scientific">Thermocoleostomius sinensis A174</name>
    <dbReference type="NCBI Taxonomy" id="2016057"/>
    <lineage>
        <taxon>Bacteria</taxon>
        <taxon>Bacillati</taxon>
        <taxon>Cyanobacteriota</taxon>
        <taxon>Cyanophyceae</taxon>
        <taxon>Oculatellales</taxon>
        <taxon>Oculatellaceae</taxon>
        <taxon>Thermocoleostomius</taxon>
    </lineage>
</organism>
<feature type="DNA-binding region" description="H-T-H motif" evidence="4">
    <location>
        <begin position="28"/>
        <end position="47"/>
    </location>
</feature>
<reference evidence="6" key="1">
    <citation type="submission" date="2022-12" db="EMBL/GenBank/DDBJ databases">
        <title>Polyphasic identification of a Novel Hot-Spring Cyanobacterium Ocullathermofonsia sinensis gen nov. sp. nov. and Genomic Insights on its Adaptations to the Thermal Habitat.</title>
        <authorList>
            <person name="Daroch M."/>
            <person name="Tang J."/>
            <person name="Jiang Y."/>
        </authorList>
    </citation>
    <scope>NUCLEOTIDE SEQUENCE</scope>
    <source>
        <strain evidence="6">PKUAC-SCTA174</strain>
    </source>
</reference>
<evidence type="ECO:0000259" key="5">
    <source>
        <dbReference type="PROSITE" id="PS50977"/>
    </source>
</evidence>
<evidence type="ECO:0000256" key="1">
    <source>
        <dbReference type="ARBA" id="ARBA00023015"/>
    </source>
</evidence>
<keyword evidence="1" id="KW-0805">Transcription regulation</keyword>
<accession>A0A9E8ZFE6</accession>
<dbReference type="InterPro" id="IPR023772">
    <property type="entry name" value="DNA-bd_HTH_TetR-type_CS"/>
</dbReference>
<dbReference type="SUPFAM" id="SSF46689">
    <property type="entry name" value="Homeodomain-like"/>
    <property type="match status" value="1"/>
</dbReference>
<dbReference type="InterPro" id="IPR050109">
    <property type="entry name" value="HTH-type_TetR-like_transc_reg"/>
</dbReference>
<evidence type="ECO:0000256" key="3">
    <source>
        <dbReference type="ARBA" id="ARBA00023163"/>
    </source>
</evidence>
<keyword evidence="3" id="KW-0804">Transcription</keyword>
<dbReference type="PROSITE" id="PS50977">
    <property type="entry name" value="HTH_TETR_2"/>
    <property type="match status" value="1"/>
</dbReference>
<dbReference type="InterPro" id="IPR001647">
    <property type="entry name" value="HTH_TetR"/>
</dbReference>
<proteinExistence type="predicted"/>
<dbReference type="PRINTS" id="PR00455">
    <property type="entry name" value="HTHTETR"/>
</dbReference>
<sequence length="212" mass="23589">MGRSRIITDKQILEAAREVFLAEGFGASTVEIARRAGVSEGSIFKRFSTKEKLFFAAMSEASSPQWVKTLNALIGQGDLKQNLIALSQQVIECLREFVPRIIMARSKGLLSPALVGLDEPPLARDLKALTDFFDEEMKLGRIRAGNPEVPARILLGTLTNHVLMEKMAFSTSDVLEHPNYLEELIDSLLEGIAHQKNCDDCLDRKSVSMQRE</sequence>
<evidence type="ECO:0000256" key="2">
    <source>
        <dbReference type="ARBA" id="ARBA00023125"/>
    </source>
</evidence>